<dbReference type="Pfam" id="PF04901">
    <property type="entry name" value="RAMP"/>
    <property type="match status" value="1"/>
</dbReference>
<protein>
    <submittedName>
        <fullName evidence="12">Uncharacterized protein</fullName>
    </submittedName>
</protein>
<evidence type="ECO:0000256" key="9">
    <source>
        <dbReference type="ARBA" id="ARBA00023157"/>
    </source>
</evidence>
<name>A0A8D2LSU4_VARKO</name>
<dbReference type="GO" id="GO:0005886">
    <property type="term" value="C:plasma membrane"/>
    <property type="evidence" value="ECO:0007669"/>
    <property type="project" value="UniProtKB-SubCell"/>
</dbReference>
<evidence type="ECO:0000256" key="7">
    <source>
        <dbReference type="ARBA" id="ARBA00022989"/>
    </source>
</evidence>
<keyword evidence="13" id="KW-1185">Reference proteome</keyword>
<dbReference type="GO" id="GO:0009986">
    <property type="term" value="C:cell surface"/>
    <property type="evidence" value="ECO:0007669"/>
    <property type="project" value="TreeGrafter"/>
</dbReference>
<keyword evidence="10" id="KW-0675">Receptor</keyword>
<dbReference type="GO" id="GO:0031623">
    <property type="term" value="P:receptor internalization"/>
    <property type="evidence" value="ECO:0007669"/>
    <property type="project" value="TreeGrafter"/>
</dbReference>
<evidence type="ECO:0000313" key="12">
    <source>
        <dbReference type="Ensembl" id="ENSVKKP00000025945.1"/>
    </source>
</evidence>
<dbReference type="GO" id="GO:0006816">
    <property type="term" value="P:calcium ion transport"/>
    <property type="evidence" value="ECO:0007669"/>
    <property type="project" value="TreeGrafter"/>
</dbReference>
<dbReference type="GO" id="GO:0032870">
    <property type="term" value="P:cellular response to hormone stimulus"/>
    <property type="evidence" value="ECO:0007669"/>
    <property type="project" value="TreeGrafter"/>
</dbReference>
<comment type="subcellular location">
    <subcellularLocation>
        <location evidence="1">Cell membrane</location>
        <topology evidence="1">Single-pass type I membrane protein</topology>
    </subcellularLocation>
</comment>
<dbReference type="PANTHER" id="PTHR14076:SF7">
    <property type="entry name" value="RECEPTOR ACTIVITY-MODIFYING PROTEIN 1-LIKE"/>
    <property type="match status" value="1"/>
</dbReference>
<keyword evidence="4" id="KW-1003">Cell membrane</keyword>
<reference evidence="12" key="1">
    <citation type="submission" date="2025-08" db="UniProtKB">
        <authorList>
            <consortium name="Ensembl"/>
        </authorList>
    </citation>
    <scope>IDENTIFICATION</scope>
</reference>
<reference evidence="12" key="2">
    <citation type="submission" date="2025-09" db="UniProtKB">
        <authorList>
            <consortium name="Ensembl"/>
        </authorList>
    </citation>
    <scope>IDENTIFICATION</scope>
</reference>
<dbReference type="InterPro" id="IPR006985">
    <property type="entry name" value="RAMP"/>
</dbReference>
<dbReference type="PANTHER" id="PTHR14076">
    <property type="entry name" value="RECEPTOR ACTIVITY MODIFYING PROTEIN RAMP"/>
    <property type="match status" value="1"/>
</dbReference>
<dbReference type="GO" id="GO:0008277">
    <property type="term" value="P:regulation of G protein-coupled receptor signaling pathway"/>
    <property type="evidence" value="ECO:0007669"/>
    <property type="project" value="InterPro"/>
</dbReference>
<dbReference type="GO" id="GO:0006886">
    <property type="term" value="P:intracellular protein transport"/>
    <property type="evidence" value="ECO:0007669"/>
    <property type="project" value="InterPro"/>
</dbReference>
<evidence type="ECO:0000256" key="4">
    <source>
        <dbReference type="ARBA" id="ARBA00022475"/>
    </source>
</evidence>
<evidence type="ECO:0000256" key="2">
    <source>
        <dbReference type="ARBA" id="ARBA00007087"/>
    </source>
</evidence>
<keyword evidence="7 11" id="KW-1133">Transmembrane helix</keyword>
<dbReference type="Ensembl" id="ENSVKKT00000026577.1">
    <property type="protein sequence ID" value="ENSVKKP00000025945.1"/>
    <property type="gene ID" value="ENSVKKG00000016976.1"/>
</dbReference>
<evidence type="ECO:0000256" key="5">
    <source>
        <dbReference type="ARBA" id="ARBA00022692"/>
    </source>
</evidence>
<dbReference type="GO" id="GO:0043235">
    <property type="term" value="C:receptor complex"/>
    <property type="evidence" value="ECO:0007669"/>
    <property type="project" value="TreeGrafter"/>
</dbReference>
<feature type="transmembrane region" description="Helical" evidence="11">
    <location>
        <begin position="101"/>
        <end position="121"/>
    </location>
</feature>
<keyword evidence="8 11" id="KW-0472">Membrane</keyword>
<evidence type="ECO:0000313" key="13">
    <source>
        <dbReference type="Proteomes" id="UP000694545"/>
    </source>
</evidence>
<evidence type="ECO:0000256" key="8">
    <source>
        <dbReference type="ARBA" id="ARBA00023136"/>
    </source>
</evidence>
<dbReference type="AlphaFoldDB" id="A0A8D2LSU4"/>
<sequence>MLNRQSLDVHRIFQSPSCEVKKGPASIEQLLLVTSLLCFHFSLYSMYGELALCIGLLAEGMGCPVSSPILDAFFMRIHAEYFANCSLPIHTTDLQPSTGTVIILTSLSVCLVPLFVALTLWKAWRPENEP</sequence>
<evidence type="ECO:0000256" key="1">
    <source>
        <dbReference type="ARBA" id="ARBA00004251"/>
    </source>
</evidence>
<dbReference type="GO" id="GO:0072659">
    <property type="term" value="P:protein localization to plasma membrane"/>
    <property type="evidence" value="ECO:0007669"/>
    <property type="project" value="TreeGrafter"/>
</dbReference>
<feature type="transmembrane region" description="Helical" evidence="11">
    <location>
        <begin position="30"/>
        <end position="47"/>
    </location>
</feature>
<dbReference type="GO" id="GO:0007186">
    <property type="term" value="P:G protein-coupled receptor signaling pathway"/>
    <property type="evidence" value="ECO:0007669"/>
    <property type="project" value="TreeGrafter"/>
</dbReference>
<comment type="similarity">
    <text evidence="2">Belongs to the RAMP family.</text>
</comment>
<evidence type="ECO:0000256" key="11">
    <source>
        <dbReference type="SAM" id="Phobius"/>
    </source>
</evidence>
<dbReference type="Proteomes" id="UP000694545">
    <property type="component" value="Unplaced"/>
</dbReference>
<keyword evidence="5 11" id="KW-0812">Transmembrane</keyword>
<evidence type="ECO:0000256" key="10">
    <source>
        <dbReference type="ARBA" id="ARBA00023170"/>
    </source>
</evidence>
<proteinExistence type="inferred from homology"/>
<evidence type="ECO:0000256" key="3">
    <source>
        <dbReference type="ARBA" id="ARBA00022448"/>
    </source>
</evidence>
<keyword evidence="9" id="KW-1015">Disulfide bond</keyword>
<keyword evidence="6" id="KW-0732">Signal</keyword>
<dbReference type="InterPro" id="IPR038126">
    <property type="entry name" value="RAMP_sf"/>
</dbReference>
<keyword evidence="3" id="KW-0813">Transport</keyword>
<organism evidence="12 13">
    <name type="scientific">Varanus komodoensis</name>
    <name type="common">Komodo dragon</name>
    <dbReference type="NCBI Taxonomy" id="61221"/>
    <lineage>
        <taxon>Eukaryota</taxon>
        <taxon>Metazoa</taxon>
        <taxon>Chordata</taxon>
        <taxon>Craniata</taxon>
        <taxon>Vertebrata</taxon>
        <taxon>Euteleostomi</taxon>
        <taxon>Lepidosauria</taxon>
        <taxon>Squamata</taxon>
        <taxon>Bifurcata</taxon>
        <taxon>Unidentata</taxon>
        <taxon>Episquamata</taxon>
        <taxon>Toxicofera</taxon>
        <taxon>Anguimorpha</taxon>
        <taxon>Paleoanguimorpha</taxon>
        <taxon>Varanoidea</taxon>
        <taxon>Varanidae</taxon>
        <taxon>Varanus</taxon>
    </lineage>
</organism>
<dbReference type="GO" id="GO:0015026">
    <property type="term" value="F:coreceptor activity"/>
    <property type="evidence" value="ECO:0007669"/>
    <property type="project" value="InterPro"/>
</dbReference>
<accession>A0A8D2LSU4</accession>
<evidence type="ECO:0000256" key="6">
    <source>
        <dbReference type="ARBA" id="ARBA00022729"/>
    </source>
</evidence>
<dbReference type="Gene3D" id="1.10.150.510">
    <property type="entry name" value="Receptor activity modifying family"/>
    <property type="match status" value="1"/>
</dbReference>